<dbReference type="OrthoDB" id="9970334at2"/>
<gene>
    <name evidence="1" type="ORF">D3227_21215</name>
</gene>
<evidence type="ECO:0000313" key="1">
    <source>
        <dbReference type="EMBL" id="RJT36221.1"/>
    </source>
</evidence>
<organism evidence="1 2">
    <name type="scientific">Mesorhizobium waimense</name>
    <dbReference type="NCBI Taxonomy" id="1300307"/>
    <lineage>
        <taxon>Bacteria</taxon>
        <taxon>Pseudomonadati</taxon>
        <taxon>Pseudomonadota</taxon>
        <taxon>Alphaproteobacteria</taxon>
        <taxon>Hyphomicrobiales</taxon>
        <taxon>Phyllobacteriaceae</taxon>
        <taxon>Mesorhizobium</taxon>
    </lineage>
</organism>
<evidence type="ECO:0000313" key="2">
    <source>
        <dbReference type="Proteomes" id="UP000272706"/>
    </source>
</evidence>
<proteinExistence type="predicted"/>
<sequence length="83" mass="9176">MIAFRPDNIDVMVAVRLVRFARNALLAATLKLDDAGYACAALDDLYADCAGLVADWAGRKPKSVPDHIVRAAVEYRRQHGRSY</sequence>
<name>A0A3A5KKG4_9HYPH</name>
<dbReference type="Proteomes" id="UP000272706">
    <property type="component" value="Unassembled WGS sequence"/>
</dbReference>
<keyword evidence="2" id="KW-1185">Reference proteome</keyword>
<reference evidence="1 2" key="1">
    <citation type="submission" date="2018-09" db="EMBL/GenBank/DDBJ databases">
        <title>Mesorhizobium carmichaelinearum sp. nov. isolated from Carmichaelinea spp. root nodules in New Zealand.</title>
        <authorList>
            <person name="De Meyer S.E."/>
        </authorList>
    </citation>
    <scope>NUCLEOTIDE SEQUENCE [LARGE SCALE GENOMIC DNA]</scope>
    <source>
        <strain evidence="1 2">ICMP19557</strain>
    </source>
</reference>
<protein>
    <submittedName>
        <fullName evidence="1">Uncharacterized protein</fullName>
    </submittedName>
</protein>
<comment type="caution">
    <text evidence="1">The sequence shown here is derived from an EMBL/GenBank/DDBJ whole genome shotgun (WGS) entry which is preliminary data.</text>
</comment>
<dbReference type="EMBL" id="QZWZ01000016">
    <property type="protein sequence ID" value="RJT36221.1"/>
    <property type="molecule type" value="Genomic_DNA"/>
</dbReference>
<dbReference type="AlphaFoldDB" id="A0A3A5KKG4"/>
<accession>A0A3A5KKG4</accession>
<dbReference type="RefSeq" id="WP_120016251.1">
    <property type="nucleotide sequence ID" value="NZ_QZWZ01000016.1"/>
</dbReference>